<reference evidence="17" key="1">
    <citation type="submission" date="2009-10" db="EMBL/GenBank/DDBJ databases">
        <title>The complete chromosome of Gordonia bronchialis DSM 43247.</title>
        <authorList>
            <consortium name="US DOE Joint Genome Institute (JGI-PGF)"/>
            <person name="Lucas S."/>
            <person name="Copeland A."/>
            <person name="Lapidus A."/>
            <person name="Glavina del Rio T."/>
            <person name="Dalin E."/>
            <person name="Tice H."/>
            <person name="Bruce D."/>
            <person name="Goodwin L."/>
            <person name="Pitluck S."/>
            <person name="Kyrpides N."/>
            <person name="Mavromatis K."/>
            <person name="Ivanova N."/>
            <person name="Ovchinnikova G."/>
            <person name="Saunders E."/>
            <person name="Brettin T."/>
            <person name="Detter J.C."/>
            <person name="Han C."/>
            <person name="Larimer F."/>
            <person name="Land M."/>
            <person name="Hauser L."/>
            <person name="Markowitz V."/>
            <person name="Cheng J.-F."/>
            <person name="Hugenholtz P."/>
            <person name="Woyke T."/>
            <person name="Wu D."/>
            <person name="Jando M."/>
            <person name="Schneider S."/>
            <person name="Goeker M."/>
            <person name="Klenk H.-P."/>
            <person name="Eisen J.A."/>
        </authorList>
    </citation>
    <scope>NUCLEOTIDE SEQUENCE [LARGE SCALE GENOMIC DNA]</scope>
    <source>
        <strain evidence="17">ATCC 25592 / DSM 43247 / BCRC 13721 / JCM 3198 / KCTC 3076 / NBRC 16047 / NCTC 10667</strain>
    </source>
</reference>
<dbReference type="Gene3D" id="2.60.120.940">
    <property type="entry name" value="EmbC, C-terminal domain, subdomain 2"/>
    <property type="match status" value="1"/>
</dbReference>
<dbReference type="InterPro" id="IPR042486">
    <property type="entry name" value="Arabino_trans_C_2"/>
</dbReference>
<reference evidence="16 17" key="2">
    <citation type="journal article" date="2010" name="Stand. Genomic Sci.">
        <title>Complete genome sequence of Gordonia bronchialis type strain (3410).</title>
        <authorList>
            <person name="Ivanova N."/>
            <person name="Sikorski J."/>
            <person name="Jando M."/>
            <person name="Lapidus A."/>
            <person name="Nolan M."/>
            <person name="Lucas S."/>
            <person name="Del Rio T.G."/>
            <person name="Tice H."/>
            <person name="Copeland A."/>
            <person name="Cheng J.F."/>
            <person name="Chen F."/>
            <person name="Bruce D."/>
            <person name="Goodwin L."/>
            <person name="Pitluck S."/>
            <person name="Mavromatis K."/>
            <person name="Ovchinnikova G."/>
            <person name="Pati A."/>
            <person name="Chen A."/>
            <person name="Palaniappan K."/>
            <person name="Land M."/>
            <person name="Hauser L."/>
            <person name="Chang Y.J."/>
            <person name="Jeffries C.D."/>
            <person name="Chain P."/>
            <person name="Saunders E."/>
            <person name="Han C."/>
            <person name="Detter J.C."/>
            <person name="Brettin T."/>
            <person name="Rohde M."/>
            <person name="Goker M."/>
            <person name="Bristow J."/>
            <person name="Eisen J.A."/>
            <person name="Markowitz V."/>
            <person name="Hugenholtz P."/>
            <person name="Klenk H.P."/>
            <person name="Kyrpides N.C."/>
        </authorList>
    </citation>
    <scope>NUCLEOTIDE SEQUENCE [LARGE SCALE GENOMIC DNA]</scope>
    <source>
        <strain evidence="17">ATCC 25592 / DSM 43247 / BCRC 13721 / JCM 3198 / KCTC 3076 / NBRC 16047 / NCTC 10667</strain>
    </source>
</reference>
<accession>D0LC64</accession>
<feature type="domain" description="Arabinofuranosyltransferase central" evidence="13">
    <location>
        <begin position="222"/>
        <end position="681"/>
    </location>
</feature>
<evidence type="ECO:0000256" key="10">
    <source>
        <dbReference type="ARBA" id="ARBA00023316"/>
    </source>
</evidence>
<dbReference type="GO" id="GO:0071766">
    <property type="term" value="P:Actinobacterium-type cell wall biogenesis"/>
    <property type="evidence" value="ECO:0007669"/>
    <property type="project" value="InterPro"/>
</dbReference>
<evidence type="ECO:0000256" key="12">
    <source>
        <dbReference type="SAM" id="Phobius"/>
    </source>
</evidence>
<keyword evidence="6" id="KW-0808">Transferase</keyword>
<dbReference type="KEGG" id="gbr:Gbro_0243"/>
<dbReference type="GO" id="GO:0071555">
    <property type="term" value="P:cell wall organization"/>
    <property type="evidence" value="ECO:0007669"/>
    <property type="project" value="UniProtKB-KW"/>
</dbReference>
<name>D0LC64_GORB4</name>
<feature type="transmembrane region" description="Helical" evidence="12">
    <location>
        <begin position="529"/>
        <end position="550"/>
    </location>
</feature>
<feature type="domain" description="Arabinosyltransferase C-terminal" evidence="14">
    <location>
        <begin position="723"/>
        <end position="1108"/>
    </location>
</feature>
<keyword evidence="9 12" id="KW-0472">Membrane</keyword>
<evidence type="ECO:0000256" key="1">
    <source>
        <dbReference type="ARBA" id="ARBA00003001"/>
    </source>
</evidence>
<feature type="transmembrane region" description="Helical" evidence="12">
    <location>
        <begin position="340"/>
        <end position="362"/>
    </location>
</feature>
<evidence type="ECO:0000256" key="2">
    <source>
        <dbReference type="ARBA" id="ARBA00004651"/>
    </source>
</evidence>
<evidence type="ECO:0000256" key="11">
    <source>
        <dbReference type="SAM" id="MobiDB-lite"/>
    </source>
</evidence>
<keyword evidence="4" id="KW-1003">Cell membrane</keyword>
<feature type="transmembrane region" description="Helical" evidence="12">
    <location>
        <begin position="426"/>
        <end position="447"/>
    </location>
</feature>
<feature type="transmembrane region" description="Helical" evidence="12">
    <location>
        <begin position="227"/>
        <end position="249"/>
    </location>
</feature>
<dbReference type="Pfam" id="PF04602">
    <property type="entry name" value="Arabinose_trans"/>
    <property type="match status" value="1"/>
</dbReference>
<feature type="transmembrane region" description="Helical" evidence="12">
    <location>
        <begin position="270"/>
        <end position="288"/>
    </location>
</feature>
<proteinExistence type="inferred from homology"/>
<feature type="compositionally biased region" description="Low complexity" evidence="11">
    <location>
        <begin position="1"/>
        <end position="20"/>
    </location>
</feature>
<evidence type="ECO:0000256" key="7">
    <source>
        <dbReference type="ARBA" id="ARBA00022692"/>
    </source>
</evidence>
<evidence type="ECO:0000256" key="5">
    <source>
        <dbReference type="ARBA" id="ARBA00022676"/>
    </source>
</evidence>
<dbReference type="InterPro" id="IPR027451">
    <property type="entry name" value="EmbABC_dom1"/>
</dbReference>
<dbReference type="GO" id="GO:0005886">
    <property type="term" value="C:plasma membrane"/>
    <property type="evidence" value="ECO:0007669"/>
    <property type="project" value="UniProtKB-SubCell"/>
</dbReference>
<feature type="transmembrane region" description="Helical" evidence="12">
    <location>
        <begin position="617"/>
        <end position="638"/>
    </location>
</feature>
<evidence type="ECO:0000256" key="9">
    <source>
        <dbReference type="ARBA" id="ARBA00023136"/>
    </source>
</evidence>
<feature type="transmembrane region" description="Helical" evidence="12">
    <location>
        <begin position="374"/>
        <end position="390"/>
    </location>
</feature>
<feature type="transmembrane region" description="Helical" evidence="12">
    <location>
        <begin position="562"/>
        <end position="580"/>
    </location>
</feature>
<keyword evidence="10" id="KW-0961">Cell wall biogenesis/degradation</keyword>
<dbReference type="InterPro" id="IPR007680">
    <property type="entry name" value="Arabino_trans_central"/>
</dbReference>
<dbReference type="InterPro" id="IPR040920">
    <property type="entry name" value="Arabino_trans_N"/>
</dbReference>
<dbReference type="OrthoDB" id="3584570at2"/>
<evidence type="ECO:0000313" key="17">
    <source>
        <dbReference type="Proteomes" id="UP000001219"/>
    </source>
</evidence>
<sequence length="1114" mass="117550">MTAPSEPSAEPSPDAPTDSAEPAHATASNTRRWALAAVFGGIVAVIAAILTPLLPVTEHTARIDWPQATGTAVTASLAAQTPAGLDIAVPCSTLDREVRSGTPGAARVVVLSTVPAGGLRAADKGLFITTDRTGASVTVRGKEVLRIPAAELARCERVRITSTLAGLQARAVGIGTTGSVGPTDLPQVSGVFTDLEPAAVTAAGADGLAVRIDIDNRFDTAPTALKLFVMIVGVLAAILALIAIAVLDVRGGYHRRVGRGDLRRLLWPRPADLAVTAVLVIWHFLGAGSSDDGYILTMGRNSTDDGFLANYYRFHGIPEAPFDWYYTFLAHWSTVSTAGVWMRLPALIAGLVSWFILSRILLPRLGGAVRRSQWAMFTAAAVFVAFWMPLCSGLRSEGIIVAGSLLTWWGVEQAIATRRMLPAAGAALAAGITLALAPHGIIAVALLIAGSRPMLRIIRRRGTENGLLPLIAPIAAAAAIVVILVFRDQTLATVAEALRVRYTVGPTLAWYQELLRYYFLSLTTQDGSLVRRVPLLLFLTALFVAIAVMLRRKHIRGVDPGPVWRLVGAVLLTVLLLSFTPTKWTVQFGIYAGVAAAMAAVATVAVAESARRSPRNLWMYIAVLMFACAVASAGKNAWGWAYDFGIAWFDKAPSVAGIQLSSVLLVATVAALAVAVWFHLRIDVDAERGVVRSAQAAPSATQIAIASSPMLIIATLLVLVELALFAKAAAVRSDTYTTFSANMRALTGNTCGMADDVLVESDPNVGALQPIGTTDISRALAGDSTGFTPDGVAPDLLPDPESLGAGTINTSGNLARPFVLSGGPPGTTGGVGPVGVNGSRVKLPFGLNPRTTPVLGSFGHDNETAELTSGWYRLPDRNASPLLVITAAGPVFSVDQDGVAAPGRSLKVQFGRAGTTPDAFEPMGPGYVPIDPGPTKPNRPWRNLRIPMEAVPAGATAMRIVALDNNVSPDQWLAFTPPRAPRLRTLQQVVGSDAPVLLDLSVGSQFPCQRPMTTRNGVLEVPQWRIVPDAVTTNSKSKTWQAAVNGGLLTTPEALTSADTVATYLDHDWYRDWGGLQRLSPLVPDATPAHVTTGEKTTWGVSRPGPIRVVPQDD</sequence>
<keyword evidence="17" id="KW-1185">Reference proteome</keyword>
<evidence type="ECO:0000313" key="16">
    <source>
        <dbReference type="EMBL" id="ACY19588.1"/>
    </source>
</evidence>
<dbReference type="Gene3D" id="2.60.120.610">
    <property type="entry name" value="arabinofuranosyltransferase like domain"/>
    <property type="match status" value="1"/>
</dbReference>
<dbReference type="RefSeq" id="WP_012832179.1">
    <property type="nucleotide sequence ID" value="NC_013441.1"/>
</dbReference>
<feature type="region of interest" description="Disordered" evidence="11">
    <location>
        <begin position="1095"/>
        <end position="1114"/>
    </location>
</feature>
<organism evidence="16 17">
    <name type="scientific">Gordonia bronchialis (strain ATCC 25592 / DSM 43247 / BCRC 13721 / JCM 3198 / KCTC 3076 / NBRC 16047 / NCTC 10667)</name>
    <name type="common">Rhodococcus bronchialis</name>
    <dbReference type="NCBI Taxonomy" id="526226"/>
    <lineage>
        <taxon>Bacteria</taxon>
        <taxon>Bacillati</taxon>
        <taxon>Actinomycetota</taxon>
        <taxon>Actinomycetes</taxon>
        <taxon>Mycobacteriales</taxon>
        <taxon>Gordoniaceae</taxon>
        <taxon>Gordonia</taxon>
    </lineage>
</organism>
<dbReference type="GO" id="GO:0052636">
    <property type="term" value="F:arabinosyltransferase activity"/>
    <property type="evidence" value="ECO:0007669"/>
    <property type="project" value="InterPro"/>
</dbReference>
<dbReference type="Pfam" id="PF17689">
    <property type="entry name" value="Arabino_trans_N"/>
    <property type="match status" value="1"/>
</dbReference>
<dbReference type="STRING" id="526226.Gbro_0243"/>
<dbReference type="HOGENOM" id="CLU_010182_0_0_11"/>
<gene>
    <name evidence="16" type="ordered locus">Gbro_0243</name>
</gene>
<evidence type="ECO:0000256" key="6">
    <source>
        <dbReference type="ARBA" id="ARBA00022679"/>
    </source>
</evidence>
<comment type="function">
    <text evidence="1">Arabinosyl transferase responsible for the polymerization of arabinose into the arabinan of arabinogalactan.</text>
</comment>
<comment type="subcellular location">
    <subcellularLocation>
        <location evidence="2">Cell membrane</location>
        <topology evidence="2">Multi-pass membrane protein</topology>
    </subcellularLocation>
</comment>
<protein>
    <submittedName>
        <fullName evidence="16">Cell wall arabinan synthesis protein</fullName>
    </submittedName>
</protein>
<keyword evidence="7 12" id="KW-0812">Transmembrane</keyword>
<evidence type="ECO:0000259" key="15">
    <source>
        <dbReference type="Pfam" id="PF17689"/>
    </source>
</evidence>
<keyword evidence="8 12" id="KW-1133">Transmembrane helix</keyword>
<evidence type="ECO:0000259" key="13">
    <source>
        <dbReference type="Pfam" id="PF04602"/>
    </source>
</evidence>
<feature type="domain" description="Arabinosyltransferas concanavalin like" evidence="15">
    <location>
        <begin position="58"/>
        <end position="217"/>
    </location>
</feature>
<feature type="transmembrane region" description="Helical" evidence="12">
    <location>
        <begin position="33"/>
        <end position="54"/>
    </location>
</feature>
<feature type="region of interest" description="Disordered" evidence="11">
    <location>
        <begin position="1"/>
        <end position="26"/>
    </location>
</feature>
<feature type="transmembrane region" description="Helical" evidence="12">
    <location>
        <begin position="467"/>
        <end position="486"/>
    </location>
</feature>
<feature type="transmembrane region" description="Helical" evidence="12">
    <location>
        <begin position="586"/>
        <end position="605"/>
    </location>
</feature>
<dbReference type="Gene3D" id="3.40.190.160">
    <property type="match status" value="1"/>
</dbReference>
<comment type="similarity">
    <text evidence="3">Belongs to the emb family.</text>
</comment>
<feature type="transmembrane region" description="Helical" evidence="12">
    <location>
        <begin position="658"/>
        <end position="682"/>
    </location>
</feature>
<dbReference type="EMBL" id="CP001802">
    <property type="protein sequence ID" value="ACY19588.1"/>
    <property type="molecule type" value="Genomic_DNA"/>
</dbReference>
<dbReference type="AlphaFoldDB" id="D0LC64"/>
<dbReference type="CAZy" id="GT53">
    <property type="family name" value="Glycosyltransferase Family 53"/>
</dbReference>
<evidence type="ECO:0000256" key="4">
    <source>
        <dbReference type="ARBA" id="ARBA00022475"/>
    </source>
</evidence>
<evidence type="ECO:0000256" key="8">
    <source>
        <dbReference type="ARBA" id="ARBA00022989"/>
    </source>
</evidence>
<dbReference type="eggNOG" id="COG1807">
    <property type="taxonomic scope" value="Bacteria"/>
</dbReference>
<dbReference type="Pfam" id="PF14896">
    <property type="entry name" value="Arabino_trans_C"/>
    <property type="match status" value="1"/>
</dbReference>
<feature type="transmembrane region" description="Helical" evidence="12">
    <location>
        <begin position="703"/>
        <end position="726"/>
    </location>
</feature>
<evidence type="ECO:0000256" key="3">
    <source>
        <dbReference type="ARBA" id="ARBA00008195"/>
    </source>
</evidence>
<dbReference type="Proteomes" id="UP000001219">
    <property type="component" value="Chromosome"/>
</dbReference>
<keyword evidence="5" id="KW-0328">Glycosyltransferase</keyword>
<dbReference type="InterPro" id="IPR032731">
    <property type="entry name" value="Arabino_trans_C"/>
</dbReference>
<evidence type="ECO:0000259" key="14">
    <source>
        <dbReference type="Pfam" id="PF14896"/>
    </source>
</evidence>